<proteinExistence type="predicted"/>
<name>A0A6V7NYY1_ANACO</name>
<reference evidence="1" key="1">
    <citation type="submission" date="2020-07" db="EMBL/GenBank/DDBJ databases">
        <authorList>
            <person name="Lin J."/>
        </authorList>
    </citation>
    <scope>NUCLEOTIDE SEQUENCE</scope>
</reference>
<dbReference type="EMBL" id="LR862143">
    <property type="protein sequence ID" value="CAD1823791.1"/>
    <property type="molecule type" value="Genomic_DNA"/>
</dbReference>
<sequence length="100" mass="10840">MLPLRIVRCVATTWSRSPPSCSASSPLSPASLLRAAGASRSRFRAMASYSSGSGKPQRLLFRQLFEKESSTYTYLLADLGHPEKPAVVRAPIDYALGPNL</sequence>
<evidence type="ECO:0000313" key="1">
    <source>
        <dbReference type="EMBL" id="CAD1823791.1"/>
    </source>
</evidence>
<accession>A0A6V7NYY1</accession>
<dbReference type="AlphaFoldDB" id="A0A6V7NYY1"/>
<gene>
    <name evidence="1" type="ORF">CB5_LOCUS7002</name>
</gene>
<protein>
    <submittedName>
        <fullName evidence="1">Uncharacterized protein</fullName>
    </submittedName>
</protein>
<organism evidence="1">
    <name type="scientific">Ananas comosus var. bracteatus</name>
    <name type="common">red pineapple</name>
    <dbReference type="NCBI Taxonomy" id="296719"/>
    <lineage>
        <taxon>Eukaryota</taxon>
        <taxon>Viridiplantae</taxon>
        <taxon>Streptophyta</taxon>
        <taxon>Embryophyta</taxon>
        <taxon>Tracheophyta</taxon>
        <taxon>Spermatophyta</taxon>
        <taxon>Magnoliopsida</taxon>
        <taxon>Liliopsida</taxon>
        <taxon>Poales</taxon>
        <taxon>Bromeliaceae</taxon>
        <taxon>Bromelioideae</taxon>
        <taxon>Ananas</taxon>
    </lineage>
</organism>